<reference evidence="2 3" key="1">
    <citation type="journal article" date="2015" name="Genome Biol.">
        <title>Comparative genomics of Steinernema reveals deeply conserved gene regulatory networks.</title>
        <authorList>
            <person name="Dillman A.R."/>
            <person name="Macchietto M."/>
            <person name="Porter C.F."/>
            <person name="Rogers A."/>
            <person name="Williams B."/>
            <person name="Antoshechkin I."/>
            <person name="Lee M.M."/>
            <person name="Goodwin Z."/>
            <person name="Lu X."/>
            <person name="Lewis E.E."/>
            <person name="Goodrich-Blair H."/>
            <person name="Stock S.P."/>
            <person name="Adams B.J."/>
            <person name="Sternberg P.W."/>
            <person name="Mortazavi A."/>
        </authorList>
    </citation>
    <scope>NUCLEOTIDE SEQUENCE [LARGE SCALE GENOMIC DNA]</scope>
    <source>
        <strain evidence="2 3">ALL</strain>
    </source>
</reference>
<keyword evidence="3" id="KW-1185">Reference proteome</keyword>
<evidence type="ECO:0000313" key="2">
    <source>
        <dbReference type="EMBL" id="TKR69895.1"/>
    </source>
</evidence>
<dbReference type="Proteomes" id="UP000298663">
    <property type="component" value="Unassembled WGS sequence"/>
</dbReference>
<protein>
    <recommendedName>
        <fullName evidence="4">7TM GPCR serpentine receptor class x (Srx) domain-containing protein</fullName>
    </recommendedName>
</protein>
<organism evidence="2 3">
    <name type="scientific">Steinernema carpocapsae</name>
    <name type="common">Entomopathogenic nematode</name>
    <dbReference type="NCBI Taxonomy" id="34508"/>
    <lineage>
        <taxon>Eukaryota</taxon>
        <taxon>Metazoa</taxon>
        <taxon>Ecdysozoa</taxon>
        <taxon>Nematoda</taxon>
        <taxon>Chromadorea</taxon>
        <taxon>Rhabditida</taxon>
        <taxon>Tylenchina</taxon>
        <taxon>Panagrolaimomorpha</taxon>
        <taxon>Strongyloidoidea</taxon>
        <taxon>Steinernematidae</taxon>
        <taxon>Steinernema</taxon>
    </lineage>
</organism>
<keyword evidence="1" id="KW-0812">Transmembrane</keyword>
<sequence>MAASNNVSSFVLPGIRIAGAASYLLINLVGLFLSAMLAIVLWKSGDLKSKKTFLIMVCQHLVCDIVGELVQLTMVVPITFAGYGVSSKD</sequence>
<reference evidence="2 3" key="2">
    <citation type="journal article" date="2019" name="G3 (Bethesda)">
        <title>Hybrid Assembly of the Genome of the Entomopathogenic Nematode Steinernema carpocapsae Identifies the X-Chromosome.</title>
        <authorList>
            <person name="Serra L."/>
            <person name="Macchietto M."/>
            <person name="Macias-Munoz A."/>
            <person name="McGill C.J."/>
            <person name="Rodriguez I.M."/>
            <person name="Rodriguez B."/>
            <person name="Murad R."/>
            <person name="Mortazavi A."/>
        </authorList>
    </citation>
    <scope>NUCLEOTIDE SEQUENCE [LARGE SCALE GENOMIC DNA]</scope>
    <source>
        <strain evidence="2 3">ALL</strain>
    </source>
</reference>
<keyword evidence="1" id="KW-1133">Transmembrane helix</keyword>
<dbReference type="EMBL" id="AZBU02000007">
    <property type="protein sequence ID" value="TKR69895.1"/>
    <property type="molecule type" value="Genomic_DNA"/>
</dbReference>
<proteinExistence type="predicted"/>
<evidence type="ECO:0008006" key="4">
    <source>
        <dbReference type="Google" id="ProtNLM"/>
    </source>
</evidence>
<evidence type="ECO:0000313" key="3">
    <source>
        <dbReference type="Proteomes" id="UP000298663"/>
    </source>
</evidence>
<accession>A0A4V6A032</accession>
<feature type="transmembrane region" description="Helical" evidence="1">
    <location>
        <begin position="20"/>
        <end position="42"/>
    </location>
</feature>
<name>A0A4V6A032_STECR</name>
<comment type="caution">
    <text evidence="2">The sequence shown here is derived from an EMBL/GenBank/DDBJ whole genome shotgun (WGS) entry which is preliminary data.</text>
</comment>
<gene>
    <name evidence="2" type="ORF">L596_021987</name>
</gene>
<keyword evidence="1" id="KW-0472">Membrane</keyword>
<evidence type="ECO:0000256" key="1">
    <source>
        <dbReference type="SAM" id="Phobius"/>
    </source>
</evidence>
<dbReference type="AlphaFoldDB" id="A0A4V6A032"/>